<evidence type="ECO:0000313" key="4">
    <source>
        <dbReference type="EMBL" id="SLM27667.1"/>
    </source>
</evidence>
<keyword evidence="5" id="KW-1185">Reference proteome</keyword>
<evidence type="ECO:0000256" key="2">
    <source>
        <dbReference type="PROSITE-ProRule" id="PRU00169"/>
    </source>
</evidence>
<dbReference type="Gene3D" id="3.40.50.2300">
    <property type="match status" value="1"/>
</dbReference>
<dbReference type="AlphaFoldDB" id="A0A1W1H5E1"/>
<gene>
    <name evidence="4" type="ORF">MTBBW1_1060018</name>
</gene>
<keyword evidence="1 2" id="KW-0597">Phosphoprotein</keyword>
<dbReference type="InterPro" id="IPR001789">
    <property type="entry name" value="Sig_transdc_resp-reg_receiver"/>
</dbReference>
<dbReference type="RefSeq" id="WP_080804135.1">
    <property type="nucleotide sequence ID" value="NZ_LT828545.1"/>
</dbReference>
<dbReference type="STRING" id="1246637.MTBBW1_1060018"/>
<dbReference type="SUPFAM" id="SSF53850">
    <property type="entry name" value="Periplasmic binding protein-like II"/>
    <property type="match status" value="1"/>
</dbReference>
<evidence type="ECO:0000313" key="5">
    <source>
        <dbReference type="Proteomes" id="UP000191931"/>
    </source>
</evidence>
<protein>
    <submittedName>
        <fullName evidence="4">Predicted multidomain protein (Response regulator receiver domain (N-terminal) / ABC-type nitrate/sulfonate/bicarbonate transport system, periplasmic component, C-terminal)</fullName>
    </submittedName>
</protein>
<accession>A0A1W1H5E1</accession>
<dbReference type="InterPro" id="IPR050595">
    <property type="entry name" value="Bact_response_regulator"/>
</dbReference>
<dbReference type="SUPFAM" id="SSF52172">
    <property type="entry name" value="CheY-like"/>
    <property type="match status" value="1"/>
</dbReference>
<sequence>MAVDPKIKILIADDSGTMRIMFKQMLNKAGFENITVAVDGSDGIKKVQEQKPDLVISDWNMPRLDGLEFLQWLRKTPPYQDIPFIMATAQADKGQQIAIKEAGGNGHVPKPFDSNQIKDAIYKVFAPEAVAQSGPRTRNIIDGKVEITVAHIQITDHLALGALKHRIETGEIAPRHFQLKVEKKPGWNPIQEGLETGELDCAFVLAPIAMDLFAYDSPIQLVLLAHKNGSTFVRSRHYDPRFDSLQSFYKYKVVDIPHKMSIHHMLAHQFLKELGLKPGVPGKKAINVRFEVVPPIKMPGIMKENEDVAGFMVAEPIATKAIALEIGNLEFLSSTRWDKHPCCIVAMQKEFIQNYPDAVQEFVSLLIETGQYVEQDKPRAAQIAVNFLDPDGKLGLSTAVLEKVFAQPMAIRMDDLYPVLEDFDRIQKYMHDVMEIGKIIDLEKFIDTTFAHKAVMQMHG</sequence>
<dbReference type="OrthoDB" id="5516036at2"/>
<dbReference type="Proteomes" id="UP000191931">
    <property type="component" value="Unassembled WGS sequence"/>
</dbReference>
<dbReference type="Pfam" id="PF13379">
    <property type="entry name" value="NMT1_2"/>
    <property type="match status" value="1"/>
</dbReference>
<dbReference type="PANTHER" id="PTHR44591">
    <property type="entry name" value="STRESS RESPONSE REGULATOR PROTEIN 1"/>
    <property type="match status" value="1"/>
</dbReference>
<evidence type="ECO:0000256" key="1">
    <source>
        <dbReference type="ARBA" id="ARBA00022553"/>
    </source>
</evidence>
<feature type="domain" description="Response regulatory" evidence="3">
    <location>
        <begin position="8"/>
        <end position="125"/>
    </location>
</feature>
<dbReference type="InterPro" id="IPR011006">
    <property type="entry name" value="CheY-like_superfamily"/>
</dbReference>
<organism evidence="4 5">
    <name type="scientific">Desulfamplus magnetovallimortis</name>
    <dbReference type="NCBI Taxonomy" id="1246637"/>
    <lineage>
        <taxon>Bacteria</taxon>
        <taxon>Pseudomonadati</taxon>
        <taxon>Thermodesulfobacteriota</taxon>
        <taxon>Desulfobacteria</taxon>
        <taxon>Desulfobacterales</taxon>
        <taxon>Desulfobacteraceae</taxon>
        <taxon>Desulfamplus</taxon>
    </lineage>
</organism>
<dbReference type="EMBL" id="FWEV01000009">
    <property type="protein sequence ID" value="SLM27667.1"/>
    <property type="molecule type" value="Genomic_DNA"/>
</dbReference>
<name>A0A1W1H5E1_9BACT</name>
<dbReference type="GO" id="GO:0000160">
    <property type="term" value="P:phosphorelay signal transduction system"/>
    <property type="evidence" value="ECO:0007669"/>
    <property type="project" value="InterPro"/>
</dbReference>
<dbReference type="SMART" id="SM00448">
    <property type="entry name" value="REC"/>
    <property type="match status" value="1"/>
</dbReference>
<reference evidence="4 5" key="1">
    <citation type="submission" date="2017-03" db="EMBL/GenBank/DDBJ databases">
        <authorList>
            <person name="Afonso C.L."/>
            <person name="Miller P.J."/>
            <person name="Scott M.A."/>
            <person name="Spackman E."/>
            <person name="Goraichik I."/>
            <person name="Dimitrov K.M."/>
            <person name="Suarez D.L."/>
            <person name="Swayne D.E."/>
        </authorList>
    </citation>
    <scope>NUCLEOTIDE SEQUENCE [LARGE SCALE GENOMIC DNA]</scope>
    <source>
        <strain evidence="4">PRJEB14757</strain>
    </source>
</reference>
<feature type="modified residue" description="4-aspartylphosphate" evidence="2">
    <location>
        <position position="58"/>
    </location>
</feature>
<dbReference type="Gene3D" id="3.40.190.10">
    <property type="entry name" value="Periplasmic binding protein-like II"/>
    <property type="match status" value="2"/>
</dbReference>
<dbReference type="PROSITE" id="PS50110">
    <property type="entry name" value="RESPONSE_REGULATORY"/>
    <property type="match status" value="1"/>
</dbReference>
<dbReference type="PANTHER" id="PTHR44591:SF3">
    <property type="entry name" value="RESPONSE REGULATORY DOMAIN-CONTAINING PROTEIN"/>
    <property type="match status" value="1"/>
</dbReference>
<proteinExistence type="predicted"/>
<dbReference type="Pfam" id="PF00072">
    <property type="entry name" value="Response_reg"/>
    <property type="match status" value="1"/>
</dbReference>
<evidence type="ECO:0000259" key="3">
    <source>
        <dbReference type="PROSITE" id="PS50110"/>
    </source>
</evidence>